<dbReference type="EMBL" id="JABSTR010000005">
    <property type="protein sequence ID" value="KAH9369378.1"/>
    <property type="molecule type" value="Genomic_DNA"/>
</dbReference>
<name>A0A9J6G1S3_HAELO</name>
<keyword evidence="3" id="KW-1185">Reference proteome</keyword>
<dbReference type="OrthoDB" id="6514903at2759"/>
<organism evidence="2 3">
    <name type="scientific">Haemaphysalis longicornis</name>
    <name type="common">Bush tick</name>
    <dbReference type="NCBI Taxonomy" id="44386"/>
    <lineage>
        <taxon>Eukaryota</taxon>
        <taxon>Metazoa</taxon>
        <taxon>Ecdysozoa</taxon>
        <taxon>Arthropoda</taxon>
        <taxon>Chelicerata</taxon>
        <taxon>Arachnida</taxon>
        <taxon>Acari</taxon>
        <taxon>Parasitiformes</taxon>
        <taxon>Ixodida</taxon>
        <taxon>Ixodoidea</taxon>
        <taxon>Ixodidae</taxon>
        <taxon>Haemaphysalinae</taxon>
        <taxon>Haemaphysalis</taxon>
    </lineage>
</organism>
<dbReference type="VEuPathDB" id="VectorBase:HLOH_052607"/>
<feature type="domain" description="DUF5641" evidence="1">
    <location>
        <begin position="1"/>
        <end position="86"/>
    </location>
</feature>
<dbReference type="Proteomes" id="UP000821853">
    <property type="component" value="Chromosome 3"/>
</dbReference>
<sequence>MLDHFWNRQRKEYLLSVRYAYSSNSSQSSHVRAGDVVLVQEDKAPRHMWKMGRVLEMYPGRDNVVRACMVKLPNGATLRRPVQLLYPMELVD</sequence>
<dbReference type="Pfam" id="PF18701">
    <property type="entry name" value="DUF5641"/>
    <property type="match status" value="1"/>
</dbReference>
<evidence type="ECO:0000313" key="3">
    <source>
        <dbReference type="Proteomes" id="UP000821853"/>
    </source>
</evidence>
<dbReference type="InterPro" id="IPR040676">
    <property type="entry name" value="DUF5641"/>
</dbReference>
<gene>
    <name evidence="2" type="ORF">HPB48_017730</name>
</gene>
<dbReference type="OMA" id="RESHSYI"/>
<dbReference type="AlphaFoldDB" id="A0A9J6G1S3"/>
<protein>
    <recommendedName>
        <fullName evidence="1">DUF5641 domain-containing protein</fullName>
    </recommendedName>
</protein>
<proteinExistence type="predicted"/>
<dbReference type="PANTHER" id="PTHR47331:SF5">
    <property type="entry name" value="RIBONUCLEASE H"/>
    <property type="match status" value="1"/>
</dbReference>
<evidence type="ECO:0000313" key="2">
    <source>
        <dbReference type="EMBL" id="KAH9369378.1"/>
    </source>
</evidence>
<evidence type="ECO:0000259" key="1">
    <source>
        <dbReference type="Pfam" id="PF18701"/>
    </source>
</evidence>
<dbReference type="PANTHER" id="PTHR47331">
    <property type="entry name" value="PHD-TYPE DOMAIN-CONTAINING PROTEIN"/>
    <property type="match status" value="1"/>
</dbReference>
<accession>A0A9J6G1S3</accession>
<reference evidence="2 3" key="1">
    <citation type="journal article" date="2020" name="Cell">
        <title>Large-Scale Comparative Analyses of Tick Genomes Elucidate Their Genetic Diversity and Vector Capacities.</title>
        <authorList>
            <consortium name="Tick Genome and Microbiome Consortium (TIGMIC)"/>
            <person name="Jia N."/>
            <person name="Wang J."/>
            <person name="Shi W."/>
            <person name="Du L."/>
            <person name="Sun Y."/>
            <person name="Zhan W."/>
            <person name="Jiang J.F."/>
            <person name="Wang Q."/>
            <person name="Zhang B."/>
            <person name="Ji P."/>
            <person name="Bell-Sakyi L."/>
            <person name="Cui X.M."/>
            <person name="Yuan T.T."/>
            <person name="Jiang B.G."/>
            <person name="Yang W.F."/>
            <person name="Lam T.T."/>
            <person name="Chang Q.C."/>
            <person name="Ding S.J."/>
            <person name="Wang X.J."/>
            <person name="Zhu J.G."/>
            <person name="Ruan X.D."/>
            <person name="Zhao L."/>
            <person name="Wei J.T."/>
            <person name="Ye R.Z."/>
            <person name="Que T.C."/>
            <person name="Du C.H."/>
            <person name="Zhou Y.H."/>
            <person name="Cheng J.X."/>
            <person name="Dai P.F."/>
            <person name="Guo W.B."/>
            <person name="Han X.H."/>
            <person name="Huang E.J."/>
            <person name="Li L.F."/>
            <person name="Wei W."/>
            <person name="Gao Y.C."/>
            <person name="Liu J.Z."/>
            <person name="Shao H.Z."/>
            <person name="Wang X."/>
            <person name="Wang C.C."/>
            <person name="Yang T.C."/>
            <person name="Huo Q.B."/>
            <person name="Li W."/>
            <person name="Chen H.Y."/>
            <person name="Chen S.E."/>
            <person name="Zhou L.G."/>
            <person name="Ni X.B."/>
            <person name="Tian J.H."/>
            <person name="Sheng Y."/>
            <person name="Liu T."/>
            <person name="Pan Y.S."/>
            <person name="Xia L.Y."/>
            <person name="Li J."/>
            <person name="Zhao F."/>
            <person name="Cao W.C."/>
        </authorList>
    </citation>
    <scope>NUCLEOTIDE SEQUENCE [LARGE SCALE GENOMIC DNA]</scope>
    <source>
        <strain evidence="2">HaeL-2018</strain>
    </source>
</reference>
<comment type="caution">
    <text evidence="2">The sequence shown here is derived from an EMBL/GenBank/DDBJ whole genome shotgun (WGS) entry which is preliminary data.</text>
</comment>